<dbReference type="EMBL" id="MU157844">
    <property type="protein sequence ID" value="KAF9529792.1"/>
    <property type="molecule type" value="Genomic_DNA"/>
</dbReference>
<evidence type="ECO:0000256" key="7">
    <source>
        <dbReference type="SAM" id="Coils"/>
    </source>
</evidence>
<keyword evidence="5 6" id="KW-0968">Cytoplasmic vesicle</keyword>
<dbReference type="GO" id="GO:0032050">
    <property type="term" value="F:clathrin heavy chain binding"/>
    <property type="evidence" value="ECO:0007669"/>
    <property type="project" value="TreeGrafter"/>
</dbReference>
<proteinExistence type="inferred from homology"/>
<reference evidence="9" key="1">
    <citation type="submission" date="2020-11" db="EMBL/GenBank/DDBJ databases">
        <authorList>
            <consortium name="DOE Joint Genome Institute"/>
            <person name="Ahrendt S."/>
            <person name="Riley R."/>
            <person name="Andreopoulos W."/>
            <person name="Labutti K."/>
            <person name="Pangilinan J."/>
            <person name="Ruiz-Duenas F.J."/>
            <person name="Barrasa J.M."/>
            <person name="Sanchez-Garcia M."/>
            <person name="Camarero S."/>
            <person name="Miyauchi S."/>
            <person name="Serrano A."/>
            <person name="Linde D."/>
            <person name="Babiker R."/>
            <person name="Drula E."/>
            <person name="Ayuso-Fernandez I."/>
            <person name="Pacheco R."/>
            <person name="Padilla G."/>
            <person name="Ferreira P."/>
            <person name="Barriuso J."/>
            <person name="Kellner H."/>
            <person name="Castanera R."/>
            <person name="Alfaro M."/>
            <person name="Ramirez L."/>
            <person name="Pisabarro A.G."/>
            <person name="Kuo A."/>
            <person name="Tritt A."/>
            <person name="Lipzen A."/>
            <person name="He G."/>
            <person name="Yan M."/>
            <person name="Ng V."/>
            <person name="Cullen D."/>
            <person name="Martin F."/>
            <person name="Rosso M.-N."/>
            <person name="Henrissat B."/>
            <person name="Hibbett D."/>
            <person name="Martinez A.T."/>
            <person name="Grigoriev I.V."/>
        </authorList>
    </citation>
    <scope>NUCLEOTIDE SEQUENCE</scope>
    <source>
        <strain evidence="9">CBS 506.95</strain>
    </source>
</reference>
<evidence type="ECO:0000313" key="9">
    <source>
        <dbReference type="EMBL" id="KAF9529792.1"/>
    </source>
</evidence>
<keyword evidence="7" id="KW-0175">Coiled coil</keyword>
<evidence type="ECO:0000256" key="6">
    <source>
        <dbReference type="RuleBase" id="RU363137"/>
    </source>
</evidence>
<feature type="coiled-coil region" evidence="7">
    <location>
        <begin position="158"/>
        <end position="196"/>
    </location>
</feature>
<feature type="region of interest" description="Disordered" evidence="8">
    <location>
        <begin position="86"/>
        <end position="118"/>
    </location>
</feature>
<dbReference type="InterPro" id="IPR000996">
    <property type="entry name" value="Clathrin_L-chain"/>
</dbReference>
<keyword evidence="4 6" id="KW-0168">Coated pit</keyword>
<feature type="compositionally biased region" description="Low complexity" evidence="8">
    <location>
        <begin position="52"/>
        <end position="62"/>
    </location>
</feature>
<comment type="function">
    <text evidence="6">Clathrin is the major protein of the polyhedral coat of coated pits and vesicles.</text>
</comment>
<name>A0A9P6EIQ0_9AGAR</name>
<accession>A0A9P6EIQ0</accession>
<dbReference type="PANTHER" id="PTHR10639:SF7">
    <property type="entry name" value="CLATHRIN LIGHT CHAIN"/>
    <property type="match status" value="1"/>
</dbReference>
<dbReference type="GO" id="GO:0030132">
    <property type="term" value="C:clathrin coat of coated pit"/>
    <property type="evidence" value="ECO:0007669"/>
    <property type="project" value="InterPro"/>
</dbReference>
<keyword evidence="3 6" id="KW-0472">Membrane</keyword>
<organism evidence="9 10">
    <name type="scientific">Crepidotus variabilis</name>
    <dbReference type="NCBI Taxonomy" id="179855"/>
    <lineage>
        <taxon>Eukaryota</taxon>
        <taxon>Fungi</taxon>
        <taxon>Dikarya</taxon>
        <taxon>Basidiomycota</taxon>
        <taxon>Agaricomycotina</taxon>
        <taxon>Agaricomycetes</taxon>
        <taxon>Agaricomycetidae</taxon>
        <taxon>Agaricales</taxon>
        <taxon>Agaricineae</taxon>
        <taxon>Crepidotaceae</taxon>
        <taxon>Crepidotus</taxon>
    </lineage>
</organism>
<comment type="similarity">
    <text evidence="2 6">Belongs to the clathrin light chain family.</text>
</comment>
<dbReference type="OrthoDB" id="5512at2759"/>
<evidence type="ECO:0000256" key="4">
    <source>
        <dbReference type="ARBA" id="ARBA00023176"/>
    </source>
</evidence>
<dbReference type="AlphaFoldDB" id="A0A9P6EIQ0"/>
<dbReference type="PANTHER" id="PTHR10639">
    <property type="entry name" value="CLATHRIN LIGHT CHAIN"/>
    <property type="match status" value="1"/>
</dbReference>
<keyword evidence="10" id="KW-1185">Reference proteome</keyword>
<evidence type="ECO:0000256" key="8">
    <source>
        <dbReference type="SAM" id="MobiDB-lite"/>
    </source>
</evidence>
<evidence type="ECO:0000313" key="10">
    <source>
        <dbReference type="Proteomes" id="UP000807306"/>
    </source>
</evidence>
<feature type="compositionally biased region" description="Low complexity" evidence="8">
    <location>
        <begin position="25"/>
        <end position="43"/>
    </location>
</feature>
<comment type="subcellular location">
    <subcellularLocation>
        <location evidence="1 6">Cytoplasmic vesicle membrane</location>
        <topology evidence="1 6">Peripheral membrane protein</topology>
        <orientation evidence="1 6">Cytoplasmic side</orientation>
    </subcellularLocation>
    <subcellularLocation>
        <location evidence="6">Membrane</location>
        <location evidence="6">Coated pit</location>
        <topology evidence="6">Peripheral membrane protein</topology>
        <orientation evidence="6">Cytoplasmic side</orientation>
    </subcellularLocation>
    <text evidence="6">Cytoplasmic face of coated pits and vesicles.</text>
</comment>
<dbReference type="GO" id="GO:0005198">
    <property type="term" value="F:structural molecule activity"/>
    <property type="evidence" value="ECO:0007669"/>
    <property type="project" value="InterPro"/>
</dbReference>
<evidence type="ECO:0000256" key="5">
    <source>
        <dbReference type="ARBA" id="ARBA00023329"/>
    </source>
</evidence>
<evidence type="ECO:0000256" key="1">
    <source>
        <dbReference type="ARBA" id="ARBA00004180"/>
    </source>
</evidence>
<dbReference type="GO" id="GO:0030130">
    <property type="term" value="C:clathrin coat of trans-Golgi network vesicle"/>
    <property type="evidence" value="ECO:0007669"/>
    <property type="project" value="InterPro"/>
</dbReference>
<gene>
    <name evidence="9" type="ORF">CPB83DRAFT_852195</name>
</gene>
<evidence type="ECO:0000256" key="3">
    <source>
        <dbReference type="ARBA" id="ARBA00023136"/>
    </source>
</evidence>
<dbReference type="GO" id="GO:0072583">
    <property type="term" value="P:clathrin-dependent endocytosis"/>
    <property type="evidence" value="ECO:0007669"/>
    <property type="project" value="TreeGrafter"/>
</dbReference>
<evidence type="ECO:0000256" key="2">
    <source>
        <dbReference type="ARBA" id="ARBA00005263"/>
    </source>
</evidence>
<protein>
    <recommendedName>
        <fullName evidence="6">Clathrin light chain</fullName>
    </recommendedName>
</protein>
<sequence length="254" mass="27896">MSDLLGGDFASFTSGRNNNDDIDFDAAASAFPDISLDGDIPSGPSGGGGDDSGFSFDDFDAAPPMQTQTAVKVTGDDDIEKFESDFPEIDMPQQAPSRQYSAPTFAPVPQPSTLSSTPILTQTIQEDEPEVIRAWREKQQAEIKARDEASKRRRDETISTAERDIEEFYENYATKKEKAIRENKNTESEFQAEQQASLSSGTTWERICTLVELQNSQSKTIARTGAGTTDLTRFKEVLLRLKREGDKAPGAAGY</sequence>
<dbReference type="Pfam" id="PF01086">
    <property type="entry name" value="Clathrin_lg_ch"/>
    <property type="match status" value="1"/>
</dbReference>
<comment type="caution">
    <text evidence="9">The sequence shown here is derived from an EMBL/GenBank/DDBJ whole genome shotgun (WGS) entry which is preliminary data.</text>
</comment>
<dbReference type="Proteomes" id="UP000807306">
    <property type="component" value="Unassembled WGS sequence"/>
</dbReference>
<feature type="region of interest" description="Disordered" evidence="8">
    <location>
        <begin position="1"/>
        <end position="62"/>
    </location>
</feature>
<dbReference type="GO" id="GO:0006886">
    <property type="term" value="P:intracellular protein transport"/>
    <property type="evidence" value="ECO:0007669"/>
    <property type="project" value="InterPro"/>
</dbReference>